<dbReference type="AlphaFoldDB" id="A0A371EAJ6"/>
<organism evidence="1 2">
    <name type="scientific">Mucuna pruriens</name>
    <name type="common">Velvet bean</name>
    <name type="synonym">Dolichos pruriens</name>
    <dbReference type="NCBI Taxonomy" id="157652"/>
    <lineage>
        <taxon>Eukaryota</taxon>
        <taxon>Viridiplantae</taxon>
        <taxon>Streptophyta</taxon>
        <taxon>Embryophyta</taxon>
        <taxon>Tracheophyta</taxon>
        <taxon>Spermatophyta</taxon>
        <taxon>Magnoliopsida</taxon>
        <taxon>eudicotyledons</taxon>
        <taxon>Gunneridae</taxon>
        <taxon>Pentapetalae</taxon>
        <taxon>rosids</taxon>
        <taxon>fabids</taxon>
        <taxon>Fabales</taxon>
        <taxon>Fabaceae</taxon>
        <taxon>Papilionoideae</taxon>
        <taxon>50 kb inversion clade</taxon>
        <taxon>NPAAA clade</taxon>
        <taxon>indigoferoid/millettioid clade</taxon>
        <taxon>Phaseoleae</taxon>
        <taxon>Mucuna</taxon>
    </lineage>
</organism>
<comment type="caution">
    <text evidence="1">The sequence shown here is derived from an EMBL/GenBank/DDBJ whole genome shotgun (WGS) entry which is preliminary data.</text>
</comment>
<evidence type="ECO:0000313" key="1">
    <source>
        <dbReference type="EMBL" id="RDX63058.1"/>
    </source>
</evidence>
<dbReference type="EMBL" id="QJKJ01015111">
    <property type="protein sequence ID" value="RDX63058.1"/>
    <property type="molecule type" value="Genomic_DNA"/>
</dbReference>
<protein>
    <submittedName>
        <fullName evidence="1">Uncharacterized protein</fullName>
    </submittedName>
</protein>
<keyword evidence="2" id="KW-1185">Reference proteome</keyword>
<reference evidence="1" key="1">
    <citation type="submission" date="2018-05" db="EMBL/GenBank/DDBJ databases">
        <title>Draft genome of Mucuna pruriens seed.</title>
        <authorList>
            <person name="Nnadi N.E."/>
            <person name="Vos R."/>
            <person name="Hasami M.H."/>
            <person name="Devisetty U.K."/>
            <person name="Aguiy J.C."/>
        </authorList>
    </citation>
    <scope>NUCLEOTIDE SEQUENCE [LARGE SCALE GENOMIC DNA]</scope>
    <source>
        <strain evidence="1">JCA_2017</strain>
    </source>
</reference>
<name>A0A371EAJ6_MUCPR</name>
<accession>A0A371EAJ6</accession>
<feature type="non-terminal residue" evidence="1">
    <location>
        <position position="1"/>
    </location>
</feature>
<proteinExistence type="predicted"/>
<sequence>MEHLVHHLDVRHKVDVMYIDKKNCYQNTTCHIWYDMTNDDVSGRLDLLAIGIQEEITIIKWSVWFKGREGRLCTNYGKPYLPSKLRKVSRVKMGRHLAQPYDVQHY</sequence>
<evidence type="ECO:0000313" key="2">
    <source>
        <dbReference type="Proteomes" id="UP000257109"/>
    </source>
</evidence>
<gene>
    <name evidence="1" type="ORF">CR513_58550</name>
</gene>
<dbReference type="Proteomes" id="UP000257109">
    <property type="component" value="Unassembled WGS sequence"/>
</dbReference>